<dbReference type="KEGG" id="yti:FNA67_16580"/>
<evidence type="ECO:0000313" key="1">
    <source>
        <dbReference type="EMBL" id="QEE21704.1"/>
    </source>
</evidence>
<sequence length="178" mass="20097">MSQRQPPRRPAYLRALRALARFVVAVVVIVYMALDELLFPLFRPFIGWLSGLRIFELVGAIIARLPPYVVLVLLAVPFVIIEPAKVFALYWGATGHVVEGTVLLVAAEILSIFTCDRIYHTGHGQLMKIGWFRRLMEWLVGLRDKALGWVRSTGLWQAAAKHVRAARAWLRGVIASLR</sequence>
<dbReference type="EMBL" id="CP041690">
    <property type="protein sequence ID" value="QEE21704.1"/>
    <property type="molecule type" value="Genomic_DNA"/>
</dbReference>
<gene>
    <name evidence="1" type="ORF">FNA67_16580</name>
</gene>
<dbReference type="AlphaFoldDB" id="A0A5B9DTL7"/>
<dbReference type="OrthoDB" id="7356231at2"/>
<accession>A0A5B9DTL7</accession>
<dbReference type="RefSeq" id="WP_147657049.1">
    <property type="nucleotide sequence ID" value="NZ_BMFM01000001.1"/>
</dbReference>
<protein>
    <submittedName>
        <fullName evidence="1">Uncharacterized protein</fullName>
    </submittedName>
</protein>
<organism evidence="1 2">
    <name type="scientific">Paradevosia tibetensis</name>
    <dbReference type="NCBI Taxonomy" id="1447062"/>
    <lineage>
        <taxon>Bacteria</taxon>
        <taxon>Pseudomonadati</taxon>
        <taxon>Pseudomonadota</taxon>
        <taxon>Alphaproteobacteria</taxon>
        <taxon>Hyphomicrobiales</taxon>
        <taxon>Devosiaceae</taxon>
        <taxon>Paradevosia</taxon>
    </lineage>
</organism>
<name>A0A5B9DTL7_9HYPH</name>
<reference evidence="1 2" key="1">
    <citation type="journal article" date="2015" name="Int. J. Syst. Evol. Microbiol.">
        <title>Youhaiella tibetensis gen. nov., sp. nov., isolated from subsurface sediment.</title>
        <authorList>
            <person name="Wang Y.X."/>
            <person name="Huang F.Q."/>
            <person name="Nogi Y."/>
            <person name="Pang S.J."/>
            <person name="Wang P.K."/>
            <person name="Lv J."/>
        </authorList>
    </citation>
    <scope>NUCLEOTIDE SEQUENCE [LARGE SCALE GENOMIC DNA]</scope>
    <source>
        <strain evidence="2">fig4</strain>
    </source>
</reference>
<evidence type="ECO:0000313" key="2">
    <source>
        <dbReference type="Proteomes" id="UP000321062"/>
    </source>
</evidence>
<keyword evidence="2" id="KW-1185">Reference proteome</keyword>
<dbReference type="Proteomes" id="UP000321062">
    <property type="component" value="Chromosome"/>
</dbReference>
<proteinExistence type="predicted"/>